<keyword evidence="2" id="KW-0472">Membrane</keyword>
<evidence type="ECO:0000313" key="4">
    <source>
        <dbReference type="Proteomes" id="UP000077852"/>
    </source>
</evidence>
<dbReference type="AlphaFoldDB" id="A0AA91DH01"/>
<gene>
    <name evidence="3" type="ORF">A3K87_32075</name>
</gene>
<protein>
    <submittedName>
        <fullName evidence="3">Uncharacterized protein</fullName>
    </submittedName>
</protein>
<keyword evidence="2" id="KW-1133">Transmembrane helix</keyword>
<feature type="region of interest" description="Disordered" evidence="1">
    <location>
        <begin position="32"/>
        <end position="51"/>
    </location>
</feature>
<reference evidence="3 4" key="1">
    <citation type="submission" date="2016-03" db="EMBL/GenBank/DDBJ databases">
        <title>Genome sequence of Variovorax paradoxus KB5.</title>
        <authorList>
            <person name="Jeong H."/>
            <person name="Hong C.E."/>
            <person name="Jo S.H."/>
            <person name="Park J.M."/>
        </authorList>
    </citation>
    <scope>NUCLEOTIDE SEQUENCE [LARGE SCALE GENOMIC DNA]</scope>
    <source>
        <strain evidence="3 4">KB5</strain>
    </source>
</reference>
<keyword evidence="2" id="KW-0812">Transmembrane</keyword>
<comment type="caution">
    <text evidence="3">The sequence shown here is derived from an EMBL/GenBank/DDBJ whole genome shotgun (WGS) entry which is preliminary data.</text>
</comment>
<name>A0AA91DH01_VARPD</name>
<evidence type="ECO:0000256" key="2">
    <source>
        <dbReference type="SAM" id="Phobius"/>
    </source>
</evidence>
<sequence length="135" mass="14287">MNSPWHRDTHGASQALRFSGPLPTAAATGQAQRRSMQAQWNRAPAARTARQGWHRSAWMPRVAGLLAFGALVAGMVVAGSETCTAQEHDEAGSYARSTLATITEPGTSTASARRHAGACRHARKAGRLAHPKPAP</sequence>
<evidence type="ECO:0000313" key="3">
    <source>
        <dbReference type="EMBL" id="OAK53539.1"/>
    </source>
</evidence>
<dbReference type="EMBL" id="LVHG01000116">
    <property type="protein sequence ID" value="OAK53539.1"/>
    <property type="molecule type" value="Genomic_DNA"/>
</dbReference>
<evidence type="ECO:0000256" key="1">
    <source>
        <dbReference type="SAM" id="MobiDB-lite"/>
    </source>
</evidence>
<feature type="region of interest" description="Disordered" evidence="1">
    <location>
        <begin position="100"/>
        <end position="135"/>
    </location>
</feature>
<dbReference type="Proteomes" id="UP000077852">
    <property type="component" value="Unassembled WGS sequence"/>
</dbReference>
<feature type="compositionally biased region" description="Polar residues" evidence="1">
    <location>
        <begin position="100"/>
        <end position="111"/>
    </location>
</feature>
<accession>A0AA91DH01</accession>
<organism evidence="3 4">
    <name type="scientific">Variovorax paradoxus</name>
    <dbReference type="NCBI Taxonomy" id="34073"/>
    <lineage>
        <taxon>Bacteria</taxon>
        <taxon>Pseudomonadati</taxon>
        <taxon>Pseudomonadota</taxon>
        <taxon>Betaproteobacteria</taxon>
        <taxon>Burkholderiales</taxon>
        <taxon>Comamonadaceae</taxon>
        <taxon>Variovorax</taxon>
    </lineage>
</organism>
<feature type="compositionally biased region" description="Basic residues" evidence="1">
    <location>
        <begin position="112"/>
        <end position="135"/>
    </location>
</feature>
<proteinExistence type="predicted"/>
<feature type="transmembrane region" description="Helical" evidence="2">
    <location>
        <begin position="58"/>
        <end position="78"/>
    </location>
</feature>